<accession>A0A645AJD9</accession>
<reference evidence="1" key="1">
    <citation type="submission" date="2019-08" db="EMBL/GenBank/DDBJ databases">
        <authorList>
            <person name="Kucharzyk K."/>
            <person name="Murdoch R.W."/>
            <person name="Higgins S."/>
            <person name="Loffler F."/>
        </authorList>
    </citation>
    <scope>NUCLEOTIDE SEQUENCE</scope>
</reference>
<evidence type="ECO:0008006" key="2">
    <source>
        <dbReference type="Google" id="ProtNLM"/>
    </source>
</evidence>
<proteinExistence type="predicted"/>
<dbReference type="Gene3D" id="2.60.40.10">
    <property type="entry name" value="Immunoglobulins"/>
    <property type="match status" value="1"/>
</dbReference>
<organism evidence="1">
    <name type="scientific">bioreactor metagenome</name>
    <dbReference type="NCBI Taxonomy" id="1076179"/>
    <lineage>
        <taxon>unclassified sequences</taxon>
        <taxon>metagenomes</taxon>
        <taxon>ecological metagenomes</taxon>
    </lineage>
</organism>
<evidence type="ECO:0000313" key="1">
    <source>
        <dbReference type="EMBL" id="MPM53250.1"/>
    </source>
</evidence>
<gene>
    <name evidence="1" type="ORF">SDC9_100015</name>
</gene>
<protein>
    <recommendedName>
        <fullName evidence="2">Fibronectin type-III domain-containing protein</fullName>
    </recommendedName>
</protein>
<dbReference type="AlphaFoldDB" id="A0A645AJD9"/>
<sequence length="369" mass="39274">MNTTLDYAGGSYGRSFASDGITLQPNTRYEVQAMLGNAVSQTWSGSGYFTTLPDFISWQPTRDNTDPTKATVSGTYAGDQPITGATITYGLQSNLSGGTTITLSSGTDFTNTGFSYTLTGLTHGQTYYVRTTVTNASGTTTSQIQSFALGHIVAVKHVDKNGQVIAGAANGDPYSVALGASFTVPTETVSSYAPAYYKVGGTQYDLATAQTITADTTITVYYASTILDISYPQSGMDFFALHTDNGAIMSAIYEFRNLSDLPVQVSFKEMNVIDNAGVTFVSNATNHDEIHLSLLASYDGIGFTNNLNNIVPDIPYGSPHQFGTLDGALVGTAGTTKGYLSIGGHYEGPFPLTPKQLQVEFTFHFLLVE</sequence>
<dbReference type="InterPro" id="IPR013783">
    <property type="entry name" value="Ig-like_fold"/>
</dbReference>
<dbReference type="EMBL" id="VSSQ01014247">
    <property type="protein sequence ID" value="MPM53250.1"/>
    <property type="molecule type" value="Genomic_DNA"/>
</dbReference>
<comment type="caution">
    <text evidence="1">The sequence shown here is derived from an EMBL/GenBank/DDBJ whole genome shotgun (WGS) entry which is preliminary data.</text>
</comment>
<name>A0A645AJD9_9ZZZZ</name>